<dbReference type="STRING" id="1116472.MGMO_54c00090"/>
<sequence length="164" mass="17796">MNVELKDILTALVLISTANSAPVIARKLLGVRFARPVDGGLQLKDQQPLFGASKTWRGLVAAVICTAGIAPLMGLSALLGAGFGIVSIGSDLLASFTKRRFGYAPSSRARILDVFPEALLPMLAFQSALSLDKWEILITALIFFVLEASVSPLLYRWHIRNRPY</sequence>
<evidence type="ECO:0000313" key="2">
    <source>
        <dbReference type="EMBL" id="ESS72520.1"/>
    </source>
</evidence>
<dbReference type="AlphaFoldDB" id="V5BGV0"/>
<protein>
    <recommendedName>
        <fullName evidence="4">CDP-archaeol synthase</fullName>
    </recommendedName>
</protein>
<evidence type="ECO:0008006" key="4">
    <source>
        <dbReference type="Google" id="ProtNLM"/>
    </source>
</evidence>
<name>V5BGV0_9GAMM</name>
<dbReference type="RefSeq" id="WP_023494452.1">
    <property type="nucleotide sequence ID" value="NZ_AYLO01000052.1"/>
</dbReference>
<dbReference type="Proteomes" id="UP000017842">
    <property type="component" value="Unassembled WGS sequence"/>
</dbReference>
<evidence type="ECO:0000256" key="1">
    <source>
        <dbReference type="SAM" id="Phobius"/>
    </source>
</evidence>
<keyword evidence="1" id="KW-0812">Transmembrane</keyword>
<dbReference type="EMBL" id="AYLO01000052">
    <property type="protein sequence ID" value="ESS72520.1"/>
    <property type="molecule type" value="Genomic_DNA"/>
</dbReference>
<reference evidence="2 3" key="1">
    <citation type="journal article" date="2013" name="Genome Announc.">
        <title>Draft Genome Sequence of the Methanotrophic Gammaproteobacterium Methyloglobulus morosus DSM 22980 Strain KoM1.</title>
        <authorList>
            <person name="Poehlein A."/>
            <person name="Deutzmann J.S."/>
            <person name="Daniel R."/>
            <person name="Simeonova D.D."/>
        </authorList>
    </citation>
    <scope>NUCLEOTIDE SEQUENCE [LARGE SCALE GENOMIC DNA]</scope>
    <source>
        <strain evidence="2 3">KoM1</strain>
    </source>
</reference>
<comment type="caution">
    <text evidence="2">The sequence shown here is derived from an EMBL/GenBank/DDBJ whole genome shotgun (WGS) entry which is preliminary data.</text>
</comment>
<gene>
    <name evidence="2" type="ORF">MGMO_54c00090</name>
</gene>
<feature type="transmembrane region" description="Helical" evidence="1">
    <location>
        <begin position="136"/>
        <end position="155"/>
    </location>
</feature>
<dbReference type="OrthoDB" id="8850121at2"/>
<accession>V5BGV0</accession>
<proteinExistence type="predicted"/>
<dbReference type="eggNOG" id="COG0575">
    <property type="taxonomic scope" value="Bacteria"/>
</dbReference>
<keyword evidence="1" id="KW-0472">Membrane</keyword>
<organism evidence="2 3">
    <name type="scientific">Methyloglobulus morosus KoM1</name>
    <dbReference type="NCBI Taxonomy" id="1116472"/>
    <lineage>
        <taxon>Bacteria</taxon>
        <taxon>Pseudomonadati</taxon>
        <taxon>Pseudomonadota</taxon>
        <taxon>Gammaproteobacteria</taxon>
        <taxon>Methylococcales</taxon>
        <taxon>Methylococcaceae</taxon>
        <taxon>Methyloglobulus</taxon>
    </lineage>
</organism>
<evidence type="ECO:0000313" key="3">
    <source>
        <dbReference type="Proteomes" id="UP000017842"/>
    </source>
</evidence>
<keyword evidence="1" id="KW-1133">Transmembrane helix</keyword>
<feature type="transmembrane region" description="Helical" evidence="1">
    <location>
        <begin position="59"/>
        <end position="90"/>
    </location>
</feature>
<keyword evidence="3" id="KW-1185">Reference proteome</keyword>